<protein>
    <submittedName>
        <fullName evidence="2">Uncharacterized protein</fullName>
    </submittedName>
</protein>
<dbReference type="GeneID" id="14904524"/>
<gene>
    <name evidence="2" type="ORF">IMG5_175350</name>
</gene>
<keyword evidence="1" id="KW-0812">Transmembrane</keyword>
<dbReference type="InParanoid" id="G0R261"/>
<dbReference type="RefSeq" id="XP_004029677.1">
    <property type="nucleotide sequence ID" value="XM_004029629.1"/>
</dbReference>
<feature type="transmembrane region" description="Helical" evidence="1">
    <location>
        <begin position="20"/>
        <end position="47"/>
    </location>
</feature>
<organism evidence="2 3">
    <name type="scientific">Ichthyophthirius multifiliis</name>
    <name type="common">White spot disease agent</name>
    <name type="synonym">Ich</name>
    <dbReference type="NCBI Taxonomy" id="5932"/>
    <lineage>
        <taxon>Eukaryota</taxon>
        <taxon>Sar</taxon>
        <taxon>Alveolata</taxon>
        <taxon>Ciliophora</taxon>
        <taxon>Intramacronucleata</taxon>
        <taxon>Oligohymenophorea</taxon>
        <taxon>Hymenostomatida</taxon>
        <taxon>Ophryoglenina</taxon>
        <taxon>Ichthyophthirius</taxon>
    </lineage>
</organism>
<dbReference type="AlphaFoldDB" id="G0R261"/>
<reference evidence="2 3" key="1">
    <citation type="submission" date="2011-07" db="EMBL/GenBank/DDBJ databases">
        <authorList>
            <person name="Coyne R."/>
            <person name="Brami D."/>
            <person name="Johnson J."/>
            <person name="Hostetler J."/>
            <person name="Hannick L."/>
            <person name="Clark T."/>
            <person name="Cassidy-Hanley D."/>
            <person name="Inman J."/>
        </authorList>
    </citation>
    <scope>NUCLEOTIDE SEQUENCE [LARGE SCALE GENOMIC DNA]</scope>
    <source>
        <strain evidence="2 3">G5</strain>
    </source>
</reference>
<keyword evidence="1" id="KW-1133">Transmembrane helix</keyword>
<keyword evidence="1" id="KW-0472">Membrane</keyword>
<dbReference type="Proteomes" id="UP000008983">
    <property type="component" value="Unassembled WGS sequence"/>
</dbReference>
<keyword evidence="3" id="KW-1185">Reference proteome</keyword>
<evidence type="ECO:0000313" key="3">
    <source>
        <dbReference type="Proteomes" id="UP000008983"/>
    </source>
</evidence>
<sequence>MYYIYINNCKDNFDFRIKSILIFNMVLYILFHEIFQITLEIFINLLLELFSKDFVELFCCIRVFINFLLCNEIFRTLEIYIKFFFFYLKCVIIKFYVLLLFL</sequence>
<proteinExistence type="predicted"/>
<accession>G0R261</accession>
<evidence type="ECO:0000256" key="1">
    <source>
        <dbReference type="SAM" id="Phobius"/>
    </source>
</evidence>
<dbReference type="EMBL" id="GL984243">
    <property type="protein sequence ID" value="EGR28441.1"/>
    <property type="molecule type" value="Genomic_DNA"/>
</dbReference>
<feature type="transmembrane region" description="Helical" evidence="1">
    <location>
        <begin position="80"/>
        <end position="101"/>
    </location>
</feature>
<evidence type="ECO:0000313" key="2">
    <source>
        <dbReference type="EMBL" id="EGR28441.1"/>
    </source>
</evidence>
<name>G0R261_ICHMU</name>